<dbReference type="AlphaFoldDB" id="A0A067JWG8"/>
<organism evidence="1 2">
    <name type="scientific">Jatropha curcas</name>
    <name type="common">Barbados nut</name>
    <dbReference type="NCBI Taxonomy" id="180498"/>
    <lineage>
        <taxon>Eukaryota</taxon>
        <taxon>Viridiplantae</taxon>
        <taxon>Streptophyta</taxon>
        <taxon>Embryophyta</taxon>
        <taxon>Tracheophyta</taxon>
        <taxon>Spermatophyta</taxon>
        <taxon>Magnoliopsida</taxon>
        <taxon>eudicotyledons</taxon>
        <taxon>Gunneridae</taxon>
        <taxon>Pentapetalae</taxon>
        <taxon>rosids</taxon>
        <taxon>fabids</taxon>
        <taxon>Malpighiales</taxon>
        <taxon>Euphorbiaceae</taxon>
        <taxon>Crotonoideae</taxon>
        <taxon>Jatropheae</taxon>
        <taxon>Jatropha</taxon>
    </lineage>
</organism>
<name>A0A067JWG8_JATCU</name>
<dbReference type="EMBL" id="KK915179">
    <property type="protein sequence ID" value="KDP23894.1"/>
    <property type="molecule type" value="Genomic_DNA"/>
</dbReference>
<evidence type="ECO:0000313" key="2">
    <source>
        <dbReference type="Proteomes" id="UP000027138"/>
    </source>
</evidence>
<evidence type="ECO:0000313" key="1">
    <source>
        <dbReference type="EMBL" id="KDP23894.1"/>
    </source>
</evidence>
<gene>
    <name evidence="1" type="ORF">JCGZ_26636</name>
</gene>
<protein>
    <submittedName>
        <fullName evidence="1">Uncharacterized protein</fullName>
    </submittedName>
</protein>
<dbReference type="Proteomes" id="UP000027138">
    <property type="component" value="Unassembled WGS sequence"/>
</dbReference>
<proteinExistence type="predicted"/>
<reference evidence="1 2" key="1">
    <citation type="journal article" date="2014" name="PLoS ONE">
        <title>Global Analysis of Gene Expression Profiles in Physic Nut (Jatropha curcas L.) Seedlings Exposed to Salt Stress.</title>
        <authorList>
            <person name="Zhang L."/>
            <person name="Zhang C."/>
            <person name="Wu P."/>
            <person name="Chen Y."/>
            <person name="Li M."/>
            <person name="Jiang H."/>
            <person name="Wu G."/>
        </authorList>
    </citation>
    <scope>NUCLEOTIDE SEQUENCE [LARGE SCALE GENOMIC DNA]</scope>
    <source>
        <strain evidence="2">cv. GZQX0401</strain>
        <tissue evidence="1">Young leaves</tissue>
    </source>
</reference>
<keyword evidence="2" id="KW-1185">Reference proteome</keyword>
<accession>A0A067JWG8</accession>
<sequence length="58" mass="6718">MRPFQLLPSPVIEFPVRYETSRMRGFQSESRHAGRSCVARLFFHEQLRDAAVLVRAVA</sequence>